<evidence type="ECO:0000256" key="3">
    <source>
        <dbReference type="ARBA" id="ARBA00022824"/>
    </source>
</evidence>
<dbReference type="PANTHER" id="PTHR15414">
    <property type="entry name" value="OS-9-RELATED"/>
    <property type="match status" value="1"/>
</dbReference>
<accession>A0A183IRU7</accession>
<dbReference type="GO" id="GO:0005788">
    <property type="term" value="C:endoplasmic reticulum lumen"/>
    <property type="evidence" value="ECO:0007669"/>
    <property type="project" value="TreeGrafter"/>
</dbReference>
<dbReference type="Gene3D" id="2.70.130.10">
    <property type="entry name" value="Mannose-6-phosphate receptor binding domain"/>
    <property type="match status" value="2"/>
</dbReference>
<evidence type="ECO:0000256" key="5">
    <source>
        <dbReference type="ARBA" id="ARBA00037585"/>
    </source>
</evidence>
<reference evidence="11" key="1">
    <citation type="submission" date="2016-06" db="UniProtKB">
        <authorList>
            <consortium name="WormBaseParasite"/>
        </authorList>
    </citation>
    <scope>IDENTIFICATION</scope>
</reference>
<dbReference type="GO" id="GO:0030968">
    <property type="term" value="P:endoplasmic reticulum unfolded protein response"/>
    <property type="evidence" value="ECO:0007669"/>
    <property type="project" value="InterPro"/>
</dbReference>
<keyword evidence="10" id="KW-1185">Reference proteome</keyword>
<evidence type="ECO:0000256" key="6">
    <source>
        <dbReference type="ARBA" id="ARBA00041108"/>
    </source>
</evidence>
<dbReference type="EMBL" id="UZAM01009675">
    <property type="protein sequence ID" value="VDP09803.1"/>
    <property type="molecule type" value="Genomic_DNA"/>
</dbReference>
<dbReference type="SUPFAM" id="SSF50911">
    <property type="entry name" value="Mannose 6-phosphate receptor domain"/>
    <property type="match status" value="1"/>
</dbReference>
<dbReference type="FunFam" id="2.70.130.10:FF:000001">
    <property type="entry name" value="Endoplasmic reticulum lectin 1"/>
    <property type="match status" value="1"/>
</dbReference>
<keyword evidence="3" id="KW-0256">Endoplasmic reticulum</keyword>
<comment type="subcellular location">
    <subcellularLocation>
        <location evidence="1">Endoplasmic reticulum</location>
    </subcellularLocation>
</comment>
<evidence type="ECO:0000256" key="2">
    <source>
        <dbReference type="ARBA" id="ARBA00022729"/>
    </source>
</evidence>
<dbReference type="Pfam" id="PF07915">
    <property type="entry name" value="PRKCSH"/>
    <property type="match status" value="2"/>
</dbReference>
<dbReference type="InterPro" id="IPR044865">
    <property type="entry name" value="MRH_dom"/>
</dbReference>
<evidence type="ECO:0000256" key="4">
    <source>
        <dbReference type="ARBA" id="ARBA00023157"/>
    </source>
</evidence>
<protein>
    <recommendedName>
        <fullName evidence="6">Endoplasmic reticulum lectin 1</fullName>
    </recommendedName>
    <alternativeName>
        <fullName evidence="7">ER lectin</fullName>
    </alternativeName>
</protein>
<dbReference type="OrthoDB" id="239053at2759"/>
<dbReference type="Proteomes" id="UP000270296">
    <property type="component" value="Unassembled WGS sequence"/>
</dbReference>
<evidence type="ECO:0000313" key="11">
    <source>
        <dbReference type="WBParaSite" id="SBAD_0000659101-mRNA-1"/>
    </source>
</evidence>
<proteinExistence type="predicted"/>
<name>A0A183IRU7_9BILA</name>
<dbReference type="GO" id="GO:0030970">
    <property type="term" value="P:retrograde protein transport, ER to cytosol"/>
    <property type="evidence" value="ECO:0007669"/>
    <property type="project" value="TreeGrafter"/>
</dbReference>
<evidence type="ECO:0000256" key="1">
    <source>
        <dbReference type="ARBA" id="ARBA00004240"/>
    </source>
</evidence>
<dbReference type="PANTHER" id="PTHR15414:SF0">
    <property type="entry name" value="ENDOPLASMIC RETICULUM LECTIN 1"/>
    <property type="match status" value="1"/>
</dbReference>
<dbReference type="InterPro" id="IPR009011">
    <property type="entry name" value="Man6P_isomerase_rcpt-bd_dom_sf"/>
</dbReference>
<evidence type="ECO:0000313" key="10">
    <source>
        <dbReference type="Proteomes" id="UP000270296"/>
    </source>
</evidence>
<feature type="domain" description="MRH" evidence="8">
    <location>
        <begin position="92"/>
        <end position="223"/>
    </location>
</feature>
<gene>
    <name evidence="9" type="ORF">SBAD_LOCUS6344</name>
</gene>
<comment type="function">
    <text evidence="5">Probable lectin that binds selectively to improperly folded lumenal proteins. May function in endoplasmic reticulum quality control and endoplasmic reticulum-associated degradation (ERAD) of both non-glycosylated proteins and glycoproteins.</text>
</comment>
<dbReference type="InterPro" id="IPR012913">
    <property type="entry name" value="OS9-like_dom"/>
</dbReference>
<keyword evidence="2" id="KW-0732">Signal</keyword>
<evidence type="ECO:0000256" key="7">
    <source>
        <dbReference type="ARBA" id="ARBA00041661"/>
    </source>
</evidence>
<keyword evidence="4" id="KW-1015">Disulfide bond</keyword>
<dbReference type="InterPro" id="IPR045149">
    <property type="entry name" value="OS-9-like"/>
</dbReference>
<organism evidence="11">
    <name type="scientific">Soboliphyme baturini</name>
    <dbReference type="NCBI Taxonomy" id="241478"/>
    <lineage>
        <taxon>Eukaryota</taxon>
        <taxon>Metazoa</taxon>
        <taxon>Ecdysozoa</taxon>
        <taxon>Nematoda</taxon>
        <taxon>Enoplea</taxon>
        <taxon>Dorylaimia</taxon>
        <taxon>Dioctophymatida</taxon>
        <taxon>Dioctophymatoidea</taxon>
        <taxon>Soboliphymatidae</taxon>
        <taxon>Soboliphyme</taxon>
    </lineage>
</organism>
<evidence type="ECO:0000313" key="9">
    <source>
        <dbReference type="EMBL" id="VDP09803.1"/>
    </source>
</evidence>
<sequence length="484" mass="55861">MTSFQAVIAVPFMFFMRSNPAISSLGTIRPRTIRLQGFLERLADDDAVLVTTAVQEKYICTFPRERTTSTSNKLDYDGPKAEDLVKTLFSQGSCTYRVETYWTYEVCHGRNISQYHEENEGNWRGARQLYYLGFYSPESDLTESEAVPFDELHPPKRKIDDQLLPYYPMRYTQGTICDINQKHRTATVLYFCFPLSRSQIYSVSEVSSCDYEVVILSYVLCRHPAFQPARAAESLISCYPLNGSPPRSVLFDAFERDLLAGKLQSVSEPKTIDIKAKVADKYSAYSMKSTEQEAVQRRRSRVLDEAMVKSVLNGNECFHGGSGWWSYEYCLNKRVIQYHEEKGIRTAQVLLGEWHIQDHLKWIADKPGKRPIISGDRVLQVTHFYSNGDICDLTGKRRVVEVRLRCWDKVLRNPDAVAIFLLEPKTCEYVITVESQIFCDYLLKTDDNGIIKKSMCVLTRFFSSEDWHSTASHFFWSRCTLWPL</sequence>
<reference evidence="9 10" key="2">
    <citation type="submission" date="2018-11" db="EMBL/GenBank/DDBJ databases">
        <authorList>
            <consortium name="Pathogen Informatics"/>
        </authorList>
    </citation>
    <scope>NUCLEOTIDE SEQUENCE [LARGE SCALE GENOMIC DNA]</scope>
</reference>
<feature type="domain" description="MRH" evidence="8">
    <location>
        <begin position="315"/>
        <end position="441"/>
    </location>
</feature>
<dbReference type="PROSITE" id="PS51914">
    <property type="entry name" value="MRH"/>
    <property type="match status" value="2"/>
</dbReference>
<evidence type="ECO:0000259" key="8">
    <source>
        <dbReference type="PROSITE" id="PS51914"/>
    </source>
</evidence>
<dbReference type="AlphaFoldDB" id="A0A183IRU7"/>
<dbReference type="WBParaSite" id="SBAD_0000659101-mRNA-1">
    <property type="protein sequence ID" value="SBAD_0000659101-mRNA-1"/>
    <property type="gene ID" value="SBAD_0000659101"/>
</dbReference>